<feature type="transmembrane region" description="Helical" evidence="1">
    <location>
        <begin position="6"/>
        <end position="23"/>
    </location>
</feature>
<gene>
    <name evidence="3" type="ORF">SAMN02745941_00597</name>
</gene>
<evidence type="ECO:0000313" key="3">
    <source>
        <dbReference type="EMBL" id="SHH64948.1"/>
    </source>
</evidence>
<dbReference type="Pfam" id="PF26353">
    <property type="entry name" value="YhfM"/>
    <property type="match status" value="1"/>
</dbReference>
<dbReference type="EMBL" id="FQXU01000003">
    <property type="protein sequence ID" value="SHH64948.1"/>
    <property type="molecule type" value="Genomic_DNA"/>
</dbReference>
<dbReference type="AlphaFoldDB" id="A0A1M5UQ31"/>
<sequence>MRRKVVYIFLLTIFLVIVLIYFFSRKFEGNIIIVEKQTDKVGAYEYYCKINDPNSIKSVKNILNKIYWSSVKVDMPYPPDYQFYFMNNDEDKSYHENISLWISPDRNKVALIFDGKYIQLNEEKSNKLFEILTEKKLE</sequence>
<organism evidence="3 4">
    <name type="scientific">Clostridium intestinale DSM 6191</name>
    <dbReference type="NCBI Taxonomy" id="1121320"/>
    <lineage>
        <taxon>Bacteria</taxon>
        <taxon>Bacillati</taxon>
        <taxon>Bacillota</taxon>
        <taxon>Clostridia</taxon>
        <taxon>Eubacteriales</taxon>
        <taxon>Clostridiaceae</taxon>
        <taxon>Clostridium</taxon>
    </lineage>
</organism>
<evidence type="ECO:0000256" key="1">
    <source>
        <dbReference type="SAM" id="Phobius"/>
    </source>
</evidence>
<dbReference type="InterPro" id="IPR058780">
    <property type="entry name" value="YhfM-like_dom"/>
</dbReference>
<dbReference type="Proteomes" id="UP000184241">
    <property type="component" value="Unassembled WGS sequence"/>
</dbReference>
<evidence type="ECO:0000259" key="2">
    <source>
        <dbReference type="Pfam" id="PF26353"/>
    </source>
</evidence>
<name>A0A1M5UQ31_9CLOT</name>
<keyword evidence="1" id="KW-0812">Transmembrane</keyword>
<evidence type="ECO:0000313" key="4">
    <source>
        <dbReference type="Proteomes" id="UP000184241"/>
    </source>
</evidence>
<dbReference type="RefSeq" id="WP_073016536.1">
    <property type="nucleotide sequence ID" value="NZ_FQXU01000003.1"/>
</dbReference>
<feature type="domain" description="YhfM-like" evidence="2">
    <location>
        <begin position="27"/>
        <end position="136"/>
    </location>
</feature>
<protein>
    <recommendedName>
        <fullName evidence="2">YhfM-like domain-containing protein</fullName>
    </recommendedName>
</protein>
<reference evidence="3 4" key="1">
    <citation type="submission" date="2016-11" db="EMBL/GenBank/DDBJ databases">
        <authorList>
            <person name="Jaros S."/>
            <person name="Januszkiewicz K."/>
            <person name="Wedrychowicz H."/>
        </authorList>
    </citation>
    <scope>NUCLEOTIDE SEQUENCE [LARGE SCALE GENOMIC DNA]</scope>
    <source>
        <strain evidence="3 4">DSM 6191</strain>
    </source>
</reference>
<proteinExistence type="predicted"/>
<keyword evidence="1" id="KW-0472">Membrane</keyword>
<accession>A0A1M5UQ31</accession>
<keyword evidence="1" id="KW-1133">Transmembrane helix</keyword>